<evidence type="ECO:0000259" key="2">
    <source>
        <dbReference type="SMART" id="SM00834"/>
    </source>
</evidence>
<evidence type="ECO:0000256" key="1">
    <source>
        <dbReference type="SAM" id="MobiDB-lite"/>
    </source>
</evidence>
<gene>
    <name evidence="3" type="ORF">UFOPK1446_00368</name>
    <name evidence="4" type="ORF">UFOPK3024_00657</name>
</gene>
<dbReference type="EMBL" id="CAFAAK010000126">
    <property type="protein sequence ID" value="CAB4801952.1"/>
    <property type="molecule type" value="Genomic_DNA"/>
</dbReference>
<evidence type="ECO:0000313" key="4">
    <source>
        <dbReference type="EMBL" id="CAB4801952.1"/>
    </source>
</evidence>
<sequence length="98" mass="10108">MPTYEYACNACGHQFEAVQSFSDDALTSCPQCQGELRKLFSSVGVVFKGSGFYRTDSRSSQSASETATPAASSSTSTTDSTPAKPADKPAPAAPSGDA</sequence>
<dbReference type="AlphaFoldDB" id="A0A6J6XY73"/>
<feature type="compositionally biased region" description="Low complexity" evidence="1">
    <location>
        <begin position="59"/>
        <end position="98"/>
    </location>
</feature>
<accession>A0A6J6XY73</accession>
<dbReference type="PANTHER" id="PTHR34404">
    <property type="entry name" value="REGULATORY PROTEIN, FMDB FAMILY"/>
    <property type="match status" value="1"/>
</dbReference>
<organism evidence="4">
    <name type="scientific">freshwater metagenome</name>
    <dbReference type="NCBI Taxonomy" id="449393"/>
    <lineage>
        <taxon>unclassified sequences</taxon>
        <taxon>metagenomes</taxon>
        <taxon>ecological metagenomes</taxon>
    </lineage>
</organism>
<dbReference type="InterPro" id="IPR013429">
    <property type="entry name" value="Regulatory_FmdB_Zinc_ribbon"/>
</dbReference>
<feature type="domain" description="Putative regulatory protein FmdB zinc ribbon" evidence="2">
    <location>
        <begin position="1"/>
        <end position="41"/>
    </location>
</feature>
<reference evidence="4" key="1">
    <citation type="submission" date="2020-05" db="EMBL/GenBank/DDBJ databases">
        <authorList>
            <person name="Chiriac C."/>
            <person name="Salcher M."/>
            <person name="Ghai R."/>
            <person name="Kavagutti S V."/>
        </authorList>
    </citation>
    <scope>NUCLEOTIDE SEQUENCE</scope>
</reference>
<evidence type="ECO:0000313" key="3">
    <source>
        <dbReference type="EMBL" id="CAB4540285.1"/>
    </source>
</evidence>
<protein>
    <submittedName>
        <fullName evidence="4">Unannotated protein</fullName>
    </submittedName>
</protein>
<dbReference type="SMART" id="SM00834">
    <property type="entry name" value="CxxC_CXXC_SSSS"/>
    <property type="match status" value="1"/>
</dbReference>
<name>A0A6J6XY73_9ZZZZ</name>
<dbReference type="PANTHER" id="PTHR34404:SF2">
    <property type="entry name" value="CONSERVED SERINE RICH PROTEIN"/>
    <property type="match status" value="1"/>
</dbReference>
<proteinExistence type="predicted"/>
<dbReference type="NCBIfam" id="TIGR02605">
    <property type="entry name" value="CxxC_CxxC_SSSS"/>
    <property type="match status" value="1"/>
</dbReference>
<dbReference type="EMBL" id="CAEZSO010000054">
    <property type="protein sequence ID" value="CAB4540285.1"/>
    <property type="molecule type" value="Genomic_DNA"/>
</dbReference>
<dbReference type="Pfam" id="PF09723">
    <property type="entry name" value="Zn_ribbon_8"/>
    <property type="match status" value="1"/>
</dbReference>
<feature type="region of interest" description="Disordered" evidence="1">
    <location>
        <begin position="52"/>
        <end position="98"/>
    </location>
</feature>